<organism evidence="2 3">
    <name type="scientific">Bacteroides eggerthii</name>
    <dbReference type="NCBI Taxonomy" id="28111"/>
    <lineage>
        <taxon>Bacteria</taxon>
        <taxon>Pseudomonadati</taxon>
        <taxon>Bacteroidota</taxon>
        <taxon>Bacteroidia</taxon>
        <taxon>Bacteroidales</taxon>
        <taxon>Bacteroidaceae</taxon>
        <taxon>Bacteroides</taxon>
    </lineage>
</organism>
<evidence type="ECO:0000313" key="4">
    <source>
        <dbReference type="Proteomes" id="UP000335496"/>
    </source>
</evidence>
<dbReference type="EMBL" id="RCXL01000037">
    <property type="protein sequence ID" value="RYT69247.1"/>
    <property type="molecule type" value="Genomic_DNA"/>
</dbReference>
<dbReference type="EMBL" id="VVZX01000035">
    <property type="protein sequence ID" value="KAA5269325.1"/>
    <property type="molecule type" value="Genomic_DNA"/>
</dbReference>
<evidence type="ECO:0000313" key="3">
    <source>
        <dbReference type="Proteomes" id="UP000291917"/>
    </source>
</evidence>
<proteinExistence type="predicted"/>
<comment type="caution">
    <text evidence="2">The sequence shown here is derived from an EMBL/GenBank/DDBJ whole genome shotgun (WGS) entry which is preliminary data.</text>
</comment>
<accession>A0A4Q5GLH8</accession>
<protein>
    <submittedName>
        <fullName evidence="2">Uncharacterized protein</fullName>
    </submittedName>
</protein>
<dbReference type="Proteomes" id="UP000335496">
    <property type="component" value="Unassembled WGS sequence"/>
</dbReference>
<name>A0A4Q5GLH8_9BACE</name>
<dbReference type="AlphaFoldDB" id="A0A4Q5GLH8"/>
<gene>
    <name evidence="2" type="ORF">EAJ03_17365</name>
    <name evidence="1" type="ORF">F2Z23_17775</name>
</gene>
<dbReference type="Proteomes" id="UP000291917">
    <property type="component" value="Unassembled WGS sequence"/>
</dbReference>
<evidence type="ECO:0000313" key="1">
    <source>
        <dbReference type="EMBL" id="KAA5269325.1"/>
    </source>
</evidence>
<evidence type="ECO:0000313" key="2">
    <source>
        <dbReference type="EMBL" id="RYT69247.1"/>
    </source>
</evidence>
<dbReference type="RefSeq" id="WP_130089164.1">
    <property type="nucleotide sequence ID" value="NZ_RCXL01000037.1"/>
</dbReference>
<reference evidence="1 4" key="1">
    <citation type="journal article" date="2019" name="Nat. Med.">
        <title>A library of human gut bacterial isolates paired with longitudinal multiomics data enables mechanistic microbiome research.</title>
        <authorList>
            <person name="Poyet M."/>
            <person name="Groussin M."/>
            <person name="Gibbons S.M."/>
            <person name="Avila-Pacheco J."/>
            <person name="Jiang X."/>
            <person name="Kearney S.M."/>
            <person name="Perrotta A.R."/>
            <person name="Berdy B."/>
            <person name="Zhao S."/>
            <person name="Lieberman T.D."/>
            <person name="Swanson P.K."/>
            <person name="Smith M."/>
            <person name="Roesemann S."/>
            <person name="Alexander J.E."/>
            <person name="Rich S.A."/>
            <person name="Livny J."/>
            <person name="Vlamakis H."/>
            <person name="Clish C."/>
            <person name="Bullock K."/>
            <person name="Deik A."/>
            <person name="Scott J."/>
            <person name="Pierce K.A."/>
            <person name="Xavier R.J."/>
            <person name="Alm E.J."/>
        </authorList>
    </citation>
    <scope>NUCLEOTIDE SEQUENCE [LARGE SCALE GENOMIC DNA]</scope>
    <source>
        <strain evidence="1 4">BIOML-A1</strain>
    </source>
</reference>
<reference evidence="2 3" key="2">
    <citation type="journal article" date="2019" name="Science, e1252229">
        <title>Invertible promoters mediate bacterial phase variation, antibiotic resistance, and host adaptation in the gut.</title>
        <authorList>
            <person name="Jiang X."/>
            <person name="Hall A.B."/>
            <person name="Arthur T.D."/>
            <person name="Plichta D.R."/>
            <person name="Covington C.T."/>
            <person name="Poyet M."/>
            <person name="Crothers J."/>
            <person name="Moses P.L."/>
            <person name="Tolonen A.C."/>
            <person name="Vlamakis H."/>
            <person name="Alm E.J."/>
            <person name="Xavier R.J."/>
        </authorList>
    </citation>
    <scope>NUCLEOTIDE SEQUENCE [LARGE SCALE GENOMIC DNA]</scope>
    <source>
        <strain evidence="2">Bj_0095</strain>
        <strain evidence="3">bj_0095</strain>
    </source>
</reference>
<keyword evidence="4" id="KW-1185">Reference proteome</keyword>
<sequence>MIKVVHVHLIFERKDYYFGSISAIFDNPEEGLTEERLGIKKNTLLHAGLKDGLAIPTPRAIIRQSHLIRTKKKE</sequence>